<reference evidence="5" key="1">
    <citation type="submission" date="2020-10" db="EMBL/GenBank/DDBJ databases">
        <title>Genome Sequence of Monilinia vaccinii-corymbosi Sheds Light on Mummy Berry Disease Infection of Blueberry and Mating Type.</title>
        <authorList>
            <person name="Yow A.G."/>
            <person name="Zhang Y."/>
            <person name="Bansal K."/>
            <person name="Eacker S.M."/>
            <person name="Sullivan S."/>
            <person name="Liachko I."/>
            <person name="Cubeta M.A."/>
            <person name="Rollins J.A."/>
            <person name="Ashrafi H."/>
        </authorList>
    </citation>
    <scope>NUCLEOTIDE SEQUENCE</scope>
    <source>
        <strain evidence="5">RL-1</strain>
    </source>
</reference>
<feature type="compositionally biased region" description="Basic and acidic residues" evidence="1">
    <location>
        <begin position="735"/>
        <end position="745"/>
    </location>
</feature>
<feature type="compositionally biased region" description="Low complexity" evidence="1">
    <location>
        <begin position="717"/>
        <end position="731"/>
    </location>
</feature>
<feature type="region of interest" description="Disordered" evidence="1">
    <location>
        <begin position="1"/>
        <end position="79"/>
    </location>
</feature>
<organism evidence="5 6">
    <name type="scientific">Monilinia vaccinii-corymbosi</name>
    <dbReference type="NCBI Taxonomy" id="61207"/>
    <lineage>
        <taxon>Eukaryota</taxon>
        <taxon>Fungi</taxon>
        <taxon>Dikarya</taxon>
        <taxon>Ascomycota</taxon>
        <taxon>Pezizomycotina</taxon>
        <taxon>Leotiomycetes</taxon>
        <taxon>Helotiales</taxon>
        <taxon>Sclerotiniaceae</taxon>
        <taxon>Monilinia</taxon>
    </lineage>
</organism>
<gene>
    <name evidence="5" type="ORF">DSL72_002349</name>
</gene>
<dbReference type="InterPro" id="IPR056336">
    <property type="entry name" value="YVC1_C"/>
</dbReference>
<feature type="region of interest" description="Disordered" evidence="1">
    <location>
        <begin position="716"/>
        <end position="761"/>
    </location>
</feature>
<feature type="transmembrane region" description="Helical" evidence="2">
    <location>
        <begin position="346"/>
        <end position="364"/>
    </location>
</feature>
<feature type="transmembrane region" description="Helical" evidence="2">
    <location>
        <begin position="618"/>
        <end position="637"/>
    </location>
</feature>
<evidence type="ECO:0008006" key="7">
    <source>
        <dbReference type="Google" id="ProtNLM"/>
    </source>
</evidence>
<evidence type="ECO:0000259" key="4">
    <source>
        <dbReference type="Pfam" id="PF23317"/>
    </source>
</evidence>
<dbReference type="Pfam" id="PF23317">
    <property type="entry name" value="YVC1_C"/>
    <property type="match status" value="1"/>
</dbReference>
<feature type="compositionally biased region" description="Low complexity" evidence="1">
    <location>
        <begin position="1"/>
        <end position="23"/>
    </location>
</feature>
<protein>
    <recommendedName>
        <fullName evidence="7">Ion transport domain-containing protein</fullName>
    </recommendedName>
</protein>
<feature type="domain" description="YVC1 N-terminal linker helical" evidence="3">
    <location>
        <begin position="174"/>
        <end position="317"/>
    </location>
</feature>
<feature type="transmembrane region" description="Helical" evidence="2">
    <location>
        <begin position="588"/>
        <end position="606"/>
    </location>
</feature>
<name>A0A8A3PCD9_9HELO</name>
<dbReference type="OrthoDB" id="2373987at2759"/>
<dbReference type="InterPro" id="IPR056337">
    <property type="entry name" value="LHD_YVC1"/>
</dbReference>
<feature type="domain" description="Calcium channel YVC1-like C-terminal transmembrane" evidence="4">
    <location>
        <begin position="352"/>
        <end position="639"/>
    </location>
</feature>
<feature type="transmembrane region" description="Helical" evidence="2">
    <location>
        <begin position="535"/>
        <end position="556"/>
    </location>
</feature>
<dbReference type="InterPro" id="IPR052971">
    <property type="entry name" value="TRP_calcium_channel"/>
</dbReference>
<accession>A0A8A3PCD9</accession>
<dbReference type="AlphaFoldDB" id="A0A8A3PCD9"/>
<feature type="region of interest" description="Disordered" evidence="1">
    <location>
        <begin position="816"/>
        <end position="848"/>
    </location>
</feature>
<evidence type="ECO:0000313" key="5">
    <source>
        <dbReference type="EMBL" id="QSZ32770.1"/>
    </source>
</evidence>
<feature type="transmembrane region" description="Helical" evidence="2">
    <location>
        <begin position="477"/>
        <end position="497"/>
    </location>
</feature>
<sequence>MGQSSSSSSSPLSPRTSTHPTPSNARHLLSENDNHGANAHANERHGVTETTQLLTPEPEEDIEGGESARGGIGYRDGRNTAVGRHDDHACFHPHAIGDICYPQDEFADLPVYKTIHRLVSCFALFVRIKMMLMMIQDQERYYLGDCLEQLRDPRLNVSVVRPLVDRLYDLDDLSVVYCLLVNKTQFQREQVALAHQQSICTTRAHLCEIVANRVLRRFHEDHTGSEGLLLLSRILVGGFDPFQGAPNNVIRESSSFSWAAKSRTGVNRRLPALEIAITSQSKAFLSSSACQKVISAIYEGRVIYTPTAFMDILPDHYKNKPISLYNPREAPLFNQYRLIVPRTRNYLEVCHFLLLLVFYLYVMADRDPSSFGGMELIFIIYTSGWTLDQFCSILEHGWHVYTQNLWSFLDVTFAVIFGIYLALRFKGWHTGDVGTGQQALDVLALGAPVLVPRLAFNLMSENMLFISLRAMMRDFTVLTILAVWCFAGFLLSMIWLGNGIHEPITVSKWMLWIWFGLDGTGITTSAQFHWLLGPILMVTFAFLGNTLFLTILVSMLSTTFSTIVSNATAEIQFRRAVLTLEGVKSDSLFAYFPPFNILALFVLMPLKFVLTPRWFHKINVAAVRFLNAPLLLLIGYLERRQLWAGPRRQKEAEQLPRPPTRPRLWNFSRGFSVHGDLQAVFDTEPPSDIEDEIERAAESDVPRDRNIFEQDFAREFNNNASTQSNSQSGQNALKNTREDMKRRDTGNSSSKKIRRDSVAPFAGMSIPKHLRDLLNDDSSDEEGEDIKGRLGKLEESIGRVERLLRRLCRDLDGKSLEGEGAELVSEDGGGDGRLSDLDKSVAVEFSDD</sequence>
<keyword evidence="2" id="KW-1133">Transmembrane helix</keyword>
<dbReference type="EMBL" id="CP063407">
    <property type="protein sequence ID" value="QSZ32770.1"/>
    <property type="molecule type" value="Genomic_DNA"/>
</dbReference>
<proteinExistence type="predicted"/>
<evidence type="ECO:0000259" key="3">
    <source>
        <dbReference type="Pfam" id="PF23190"/>
    </source>
</evidence>
<dbReference type="Pfam" id="PF23190">
    <property type="entry name" value="LHD_TRPY1"/>
    <property type="match status" value="1"/>
</dbReference>
<dbReference type="PANTHER" id="PTHR35859:SF1">
    <property type="entry name" value="NONSELECTIVE CATION CHANNEL PROTEIN"/>
    <property type="match status" value="1"/>
</dbReference>
<feature type="transmembrane region" description="Helical" evidence="2">
    <location>
        <begin position="509"/>
        <end position="528"/>
    </location>
</feature>
<feature type="transmembrane region" description="Helical" evidence="2">
    <location>
        <begin position="406"/>
        <end position="423"/>
    </location>
</feature>
<evidence type="ECO:0000256" key="2">
    <source>
        <dbReference type="SAM" id="Phobius"/>
    </source>
</evidence>
<dbReference type="PANTHER" id="PTHR35859">
    <property type="entry name" value="NONSELECTIVE CATION CHANNEL PROTEIN"/>
    <property type="match status" value="1"/>
</dbReference>
<evidence type="ECO:0000313" key="6">
    <source>
        <dbReference type="Proteomes" id="UP000672032"/>
    </source>
</evidence>
<keyword evidence="2" id="KW-0812">Transmembrane</keyword>
<evidence type="ECO:0000256" key="1">
    <source>
        <dbReference type="SAM" id="MobiDB-lite"/>
    </source>
</evidence>
<keyword evidence="2" id="KW-0472">Membrane</keyword>
<dbReference type="Proteomes" id="UP000672032">
    <property type="component" value="Chromosome 3"/>
</dbReference>
<keyword evidence="6" id="KW-1185">Reference proteome</keyword>